<dbReference type="GO" id="GO:0005524">
    <property type="term" value="F:ATP binding"/>
    <property type="evidence" value="ECO:0007669"/>
    <property type="project" value="UniProtKB-KW"/>
</dbReference>
<evidence type="ECO:0000256" key="5">
    <source>
        <dbReference type="ARBA" id="ARBA00022840"/>
    </source>
</evidence>
<dbReference type="EC" id="2.7.-.-" evidence="8"/>
<dbReference type="Proteomes" id="UP001497525">
    <property type="component" value="Unassembled WGS sequence"/>
</dbReference>
<gene>
    <name evidence="9" type="ORF">CDAUBV1_LOCUS8697</name>
</gene>
<evidence type="ECO:0000256" key="8">
    <source>
        <dbReference type="RuleBase" id="RU363090"/>
    </source>
</evidence>
<sequence>MFLLLLIEYLVRTCELLIFPFFVGFLLLFLQTKYPKVPLPVEEANPLPSEVIPITSQIAGHRPSKYFIPTFLRHPKSPVIYKWVQNNANGLRELRFFQMAFANDAPEFFKSVRMFIPTYFGTFYSKDEQRLYIGMNDLLAPFKRPNVCDIKIGTVSYHPDASLEKRLYEEQKYPWRKSTGLLFCGIQVYDEELDTFFVSRKHFGLTLDFERSYSVGLKIFLGCEPRRRARLAQAFLPILNNLLNWFKETGHAHFRFCRSSVLLIYDALPTGPVEHVDVKLIDFAHWFEVSPMSSIFEPGYQLTSGFIYGLSRLISMMHRIIDDSLFDPKPSAAPNLPQILFNKKT</sequence>
<comment type="similarity">
    <text evidence="1 8">Belongs to the inositol phosphokinase (IPK) family.</text>
</comment>
<evidence type="ECO:0000256" key="7">
    <source>
        <dbReference type="ARBA" id="ARBA00036525"/>
    </source>
</evidence>
<evidence type="ECO:0000256" key="4">
    <source>
        <dbReference type="ARBA" id="ARBA00022777"/>
    </source>
</evidence>
<dbReference type="InterPro" id="IPR038286">
    <property type="entry name" value="IPK_sf"/>
</dbReference>
<dbReference type="Pfam" id="PF03770">
    <property type="entry name" value="IPK"/>
    <property type="match status" value="1"/>
</dbReference>
<organism evidence="9 10">
    <name type="scientific">Calicophoron daubneyi</name>
    <name type="common">Rumen fluke</name>
    <name type="synonym">Paramphistomum daubneyi</name>
    <dbReference type="NCBI Taxonomy" id="300641"/>
    <lineage>
        <taxon>Eukaryota</taxon>
        <taxon>Metazoa</taxon>
        <taxon>Spiralia</taxon>
        <taxon>Lophotrochozoa</taxon>
        <taxon>Platyhelminthes</taxon>
        <taxon>Trematoda</taxon>
        <taxon>Digenea</taxon>
        <taxon>Plagiorchiida</taxon>
        <taxon>Pronocephalata</taxon>
        <taxon>Paramphistomoidea</taxon>
        <taxon>Paramphistomidae</taxon>
        <taxon>Calicophoron</taxon>
    </lineage>
</organism>
<proteinExistence type="inferred from homology"/>
<keyword evidence="5" id="KW-0067">ATP-binding</keyword>
<dbReference type="Gene3D" id="3.30.470.160">
    <property type="entry name" value="Inositol polyphosphate kinase"/>
    <property type="match status" value="1"/>
</dbReference>
<comment type="caution">
    <text evidence="9">The sequence shown here is derived from an EMBL/GenBank/DDBJ whole genome shotgun (WGS) entry which is preliminary data.</text>
</comment>
<evidence type="ECO:0000313" key="9">
    <source>
        <dbReference type="EMBL" id="CAL5134730.1"/>
    </source>
</evidence>
<dbReference type="SUPFAM" id="SSF56104">
    <property type="entry name" value="SAICAR synthase-like"/>
    <property type="match status" value="1"/>
</dbReference>
<evidence type="ECO:0000256" key="6">
    <source>
        <dbReference type="ARBA" id="ARBA00036164"/>
    </source>
</evidence>
<dbReference type="GO" id="GO:0051765">
    <property type="term" value="F:inositol tetrakisphosphate kinase activity"/>
    <property type="evidence" value="ECO:0007669"/>
    <property type="project" value="TreeGrafter"/>
</dbReference>
<evidence type="ECO:0000313" key="10">
    <source>
        <dbReference type="Proteomes" id="UP001497525"/>
    </source>
</evidence>
<dbReference type="GO" id="GO:0008440">
    <property type="term" value="F:inositol-1,4,5-trisphosphate 3-kinase activity"/>
    <property type="evidence" value="ECO:0007669"/>
    <property type="project" value="TreeGrafter"/>
</dbReference>
<dbReference type="GO" id="GO:0032958">
    <property type="term" value="P:inositol phosphate biosynthetic process"/>
    <property type="evidence" value="ECO:0007669"/>
    <property type="project" value="InterPro"/>
</dbReference>
<dbReference type="GO" id="GO:0005634">
    <property type="term" value="C:nucleus"/>
    <property type="evidence" value="ECO:0007669"/>
    <property type="project" value="TreeGrafter"/>
</dbReference>
<comment type="catalytic activity">
    <reaction evidence="6">
        <text>1D-myo-inositol 1,4,5-trisphosphate + 2 ATP = 1D-myo-inositol 1,3,4,5,6-pentakisphosphate + 2 ADP + 2 H(+)</text>
        <dbReference type="Rhea" id="RHEA:32359"/>
        <dbReference type="ChEBI" id="CHEBI:15378"/>
        <dbReference type="ChEBI" id="CHEBI:30616"/>
        <dbReference type="ChEBI" id="CHEBI:57733"/>
        <dbReference type="ChEBI" id="CHEBI:203600"/>
        <dbReference type="ChEBI" id="CHEBI:456216"/>
        <dbReference type="EC" id="2.7.1.151"/>
    </reaction>
</comment>
<evidence type="ECO:0000256" key="2">
    <source>
        <dbReference type="ARBA" id="ARBA00022679"/>
    </source>
</evidence>
<dbReference type="GO" id="GO:0005737">
    <property type="term" value="C:cytoplasm"/>
    <property type="evidence" value="ECO:0007669"/>
    <property type="project" value="TreeGrafter"/>
</dbReference>
<accession>A0AAV2TEA3</accession>
<name>A0AAV2TEA3_CALDB</name>
<keyword evidence="2 8" id="KW-0808">Transferase</keyword>
<evidence type="ECO:0000256" key="3">
    <source>
        <dbReference type="ARBA" id="ARBA00022741"/>
    </source>
</evidence>
<dbReference type="PANTHER" id="PTHR12400">
    <property type="entry name" value="INOSITOL POLYPHOSPHATE KINASE"/>
    <property type="match status" value="1"/>
</dbReference>
<comment type="catalytic activity">
    <reaction evidence="7">
        <text>1D-myo-inositol 1,3,4,6-tetrakisphosphate + ATP = 1D-myo-inositol 1,3,4,5,6-pentakisphosphate + ADP + H(+)</text>
        <dbReference type="Rhea" id="RHEA:12717"/>
        <dbReference type="ChEBI" id="CHEBI:15378"/>
        <dbReference type="ChEBI" id="CHEBI:30616"/>
        <dbReference type="ChEBI" id="CHEBI:57660"/>
        <dbReference type="ChEBI" id="CHEBI:57733"/>
        <dbReference type="ChEBI" id="CHEBI:456216"/>
        <dbReference type="EC" id="2.7.1.140"/>
    </reaction>
</comment>
<protein>
    <recommendedName>
        <fullName evidence="8">Kinase</fullName>
        <ecNumber evidence="8">2.7.-.-</ecNumber>
    </recommendedName>
</protein>
<dbReference type="PANTHER" id="PTHR12400:SF51">
    <property type="entry name" value="INOSITOL POLYPHOSPHATE MULTIKINASE"/>
    <property type="match status" value="1"/>
</dbReference>
<keyword evidence="4 8" id="KW-0418">Kinase</keyword>
<keyword evidence="3" id="KW-0547">Nucleotide-binding</keyword>
<evidence type="ECO:0000256" key="1">
    <source>
        <dbReference type="ARBA" id="ARBA00007374"/>
    </source>
</evidence>
<reference evidence="9" key="1">
    <citation type="submission" date="2024-06" db="EMBL/GenBank/DDBJ databases">
        <authorList>
            <person name="Liu X."/>
            <person name="Lenzi L."/>
            <person name="Haldenby T S."/>
            <person name="Uol C."/>
        </authorList>
    </citation>
    <scope>NUCLEOTIDE SEQUENCE</scope>
</reference>
<dbReference type="EMBL" id="CAXLJL010000223">
    <property type="protein sequence ID" value="CAL5134730.1"/>
    <property type="molecule type" value="Genomic_DNA"/>
</dbReference>
<dbReference type="InterPro" id="IPR005522">
    <property type="entry name" value="IPK"/>
</dbReference>
<dbReference type="AlphaFoldDB" id="A0AAV2TEA3"/>